<dbReference type="CDD" id="cd00113">
    <property type="entry name" value="PLAT"/>
    <property type="match status" value="1"/>
</dbReference>
<keyword evidence="3" id="KW-0134">Cell wall</keyword>
<evidence type="ECO:0000256" key="9">
    <source>
        <dbReference type="RuleBase" id="RU361169"/>
    </source>
</evidence>
<dbReference type="SMART" id="SM00710">
    <property type="entry name" value="PbH1"/>
    <property type="match status" value="4"/>
</dbReference>
<evidence type="ECO:0000256" key="6">
    <source>
        <dbReference type="ARBA" id="ARBA00023295"/>
    </source>
</evidence>
<keyword evidence="12" id="KW-1185">Reference proteome</keyword>
<gene>
    <name evidence="11" type="ORF">PIB30_007545</name>
</gene>
<organism evidence="11 12">
    <name type="scientific">Stylosanthes scabra</name>
    <dbReference type="NCBI Taxonomy" id="79078"/>
    <lineage>
        <taxon>Eukaryota</taxon>
        <taxon>Viridiplantae</taxon>
        <taxon>Streptophyta</taxon>
        <taxon>Embryophyta</taxon>
        <taxon>Tracheophyta</taxon>
        <taxon>Spermatophyta</taxon>
        <taxon>Magnoliopsida</taxon>
        <taxon>eudicotyledons</taxon>
        <taxon>Gunneridae</taxon>
        <taxon>Pentapetalae</taxon>
        <taxon>rosids</taxon>
        <taxon>fabids</taxon>
        <taxon>Fabales</taxon>
        <taxon>Fabaceae</taxon>
        <taxon>Papilionoideae</taxon>
        <taxon>50 kb inversion clade</taxon>
        <taxon>dalbergioids sensu lato</taxon>
        <taxon>Dalbergieae</taxon>
        <taxon>Pterocarpus clade</taxon>
        <taxon>Stylosanthes</taxon>
    </lineage>
</organism>
<reference evidence="11 12" key="1">
    <citation type="journal article" date="2023" name="Plants (Basel)">
        <title>Bridging the Gap: Combining Genomics and Transcriptomics Approaches to Understand Stylosanthes scabra, an Orphan Legume from the Brazilian Caatinga.</title>
        <authorList>
            <person name="Ferreira-Neto J.R.C."/>
            <person name="da Silva M.D."/>
            <person name="Binneck E."/>
            <person name="de Melo N.F."/>
            <person name="da Silva R.H."/>
            <person name="de Melo A.L.T.M."/>
            <person name="Pandolfi V."/>
            <person name="Bustamante F.O."/>
            <person name="Brasileiro-Vidal A.C."/>
            <person name="Benko-Iseppon A.M."/>
        </authorList>
    </citation>
    <scope>NUCLEOTIDE SEQUENCE [LARGE SCALE GENOMIC DNA]</scope>
    <source>
        <tissue evidence="11">Leaves</tissue>
    </source>
</reference>
<dbReference type="Pfam" id="PF00295">
    <property type="entry name" value="Glyco_hydro_28"/>
    <property type="match status" value="1"/>
</dbReference>
<keyword evidence="4" id="KW-0964">Secreted</keyword>
<name>A0ABU6T4G4_9FABA</name>
<dbReference type="SUPFAM" id="SSF49723">
    <property type="entry name" value="Lipase/lipooxygenase domain (PLAT/LH2 domain)"/>
    <property type="match status" value="1"/>
</dbReference>
<dbReference type="EMBL" id="JASCZI010090637">
    <property type="protein sequence ID" value="MED6143601.1"/>
    <property type="molecule type" value="Genomic_DNA"/>
</dbReference>
<proteinExistence type="inferred from homology"/>
<dbReference type="Pfam" id="PF06232">
    <property type="entry name" value="ATS3"/>
    <property type="match status" value="1"/>
</dbReference>
<keyword evidence="5 9" id="KW-0378">Hydrolase</keyword>
<dbReference type="InterPro" id="IPR036392">
    <property type="entry name" value="PLAT/LH2_dom_sf"/>
</dbReference>
<evidence type="ECO:0000256" key="3">
    <source>
        <dbReference type="ARBA" id="ARBA00022512"/>
    </source>
</evidence>
<dbReference type="SUPFAM" id="SSF51126">
    <property type="entry name" value="Pectin lyase-like"/>
    <property type="match status" value="1"/>
</dbReference>
<keyword evidence="7" id="KW-0961">Cell wall biogenesis/degradation</keyword>
<dbReference type="Proteomes" id="UP001341840">
    <property type="component" value="Unassembled WGS sequence"/>
</dbReference>
<dbReference type="InterPro" id="IPR006626">
    <property type="entry name" value="PbH1"/>
</dbReference>
<feature type="active site" evidence="8">
    <location>
        <position position="445"/>
    </location>
</feature>
<dbReference type="InterPro" id="IPR000743">
    <property type="entry name" value="Glyco_hydro_28"/>
</dbReference>
<evidence type="ECO:0000256" key="10">
    <source>
        <dbReference type="SAM" id="SignalP"/>
    </source>
</evidence>
<evidence type="ECO:0008006" key="13">
    <source>
        <dbReference type="Google" id="ProtNLM"/>
    </source>
</evidence>
<dbReference type="PROSITE" id="PS00502">
    <property type="entry name" value="POLYGALACTURONASE"/>
    <property type="match status" value="1"/>
</dbReference>
<comment type="caution">
    <text evidence="11">The sequence shown here is derived from an EMBL/GenBank/DDBJ whole genome shotgun (WGS) entry which is preliminary data.</text>
</comment>
<accession>A0ABU6T4G4</accession>
<evidence type="ECO:0000256" key="5">
    <source>
        <dbReference type="ARBA" id="ARBA00022801"/>
    </source>
</evidence>
<protein>
    <recommendedName>
        <fullName evidence="13">Polygalacturonase</fullName>
    </recommendedName>
</protein>
<evidence type="ECO:0000256" key="2">
    <source>
        <dbReference type="ARBA" id="ARBA00008834"/>
    </source>
</evidence>
<dbReference type="Gene3D" id="2.160.20.10">
    <property type="entry name" value="Single-stranded right-handed beta-helix, Pectin lyase-like"/>
    <property type="match status" value="1"/>
</dbReference>
<dbReference type="InterPro" id="IPR010417">
    <property type="entry name" value="Embryo-specific_ATS3"/>
</dbReference>
<dbReference type="InterPro" id="IPR012334">
    <property type="entry name" value="Pectin_lyas_fold"/>
</dbReference>
<feature type="signal peptide" evidence="10">
    <location>
        <begin position="1"/>
        <end position="23"/>
    </location>
</feature>
<evidence type="ECO:0000313" key="11">
    <source>
        <dbReference type="EMBL" id="MED6143601.1"/>
    </source>
</evidence>
<feature type="chain" id="PRO_5046747893" description="Polygalacturonase" evidence="10">
    <location>
        <begin position="24"/>
        <end position="599"/>
    </location>
</feature>
<evidence type="ECO:0000256" key="8">
    <source>
        <dbReference type="PROSITE-ProRule" id="PRU10052"/>
    </source>
</evidence>
<dbReference type="PANTHER" id="PTHR31375">
    <property type="match status" value="1"/>
</dbReference>
<evidence type="ECO:0000256" key="4">
    <source>
        <dbReference type="ARBA" id="ARBA00022525"/>
    </source>
</evidence>
<keyword evidence="10" id="KW-0732">Signal</keyword>
<comment type="similarity">
    <text evidence="2 9">Belongs to the glycosyl hydrolase 28 family.</text>
</comment>
<evidence type="ECO:0000256" key="1">
    <source>
        <dbReference type="ARBA" id="ARBA00004191"/>
    </source>
</evidence>
<sequence length="599" mass="65376">MKAVSSIVITFCMIVALLSEAKAAGRLNESLYWRNRNRTMDMPMPLTHPNRGGYGGCIYSLIISTSCDSAEYTRDSISVKLGDAYGNEVYVPRLEDPSSGRFRRCGKDRLDVHGGPCIQQVCYVQLYRDGFDGWIPDTLTVSGFRALPATFHLHDFIPRGVWVRIDKWPGFVHTTHYTILEGANNKDLSSIMWPKTSSTMELVLGVIVILSVARGGLSGTPSFNVLQYGAVGDGKTNDSPAFEKAWKAVCSSKGEISRLIIPAGKTFLLRPLSFNGPCKSNYTYIQVLGNIVAPKTKSEYYGSHINTWLGFSSVTGLIISGKGTIDGRGSIWWQQPCLGNPPPGTKCRPPTALTLNRCNRFQVKGLTHVNPARSHITLTSCNEGTLSNLRLTAPGTSPNTDGIDISGSTNIKVLNSEIATGDDCVAISAGSSHIRIVGITCGPGHGISIGSLGTRGENDIVEDVHVYNCTITETLTGVRIKTWQGGAGYARKIRFEKIRFVRANNPIIIDQFYCPNRVDCQNKTQAIRVSDVTYKGIIGTSLMDEAINLSCDQNVGCYNIVLDHVYIQHAIPGRKVYSYCHNAHGTASHTKPSVKCLLK</sequence>
<keyword evidence="6 9" id="KW-0326">Glycosidase</keyword>
<dbReference type="InterPro" id="IPR011050">
    <property type="entry name" value="Pectin_lyase_fold/virulence"/>
</dbReference>
<evidence type="ECO:0000313" key="12">
    <source>
        <dbReference type="Proteomes" id="UP001341840"/>
    </source>
</evidence>
<evidence type="ECO:0000256" key="7">
    <source>
        <dbReference type="ARBA" id="ARBA00023316"/>
    </source>
</evidence>
<comment type="subcellular location">
    <subcellularLocation>
        <location evidence="1">Secreted</location>
        <location evidence="1">Cell wall</location>
    </subcellularLocation>
</comment>